<evidence type="ECO:0000313" key="10">
    <source>
        <dbReference type="Proteomes" id="UP000789570"/>
    </source>
</evidence>
<dbReference type="OrthoDB" id="25761at2759"/>
<reference evidence="9" key="1">
    <citation type="submission" date="2021-06" db="EMBL/GenBank/DDBJ databases">
        <authorList>
            <person name="Kallberg Y."/>
            <person name="Tangrot J."/>
            <person name="Rosling A."/>
        </authorList>
    </citation>
    <scope>NUCLEOTIDE SEQUENCE</scope>
    <source>
        <strain evidence="9">UK204</strain>
    </source>
</reference>
<keyword evidence="4 5" id="KW-0862">Zinc</keyword>
<evidence type="ECO:0000256" key="7">
    <source>
        <dbReference type="SAM" id="MobiDB-lite"/>
    </source>
</evidence>
<evidence type="ECO:0000313" key="9">
    <source>
        <dbReference type="EMBL" id="CAG8540665.1"/>
    </source>
</evidence>
<keyword evidence="2 5" id="KW-0479">Metal-binding</keyword>
<evidence type="ECO:0000256" key="6">
    <source>
        <dbReference type="RuleBase" id="RU367110"/>
    </source>
</evidence>
<dbReference type="GO" id="GO:0005684">
    <property type="term" value="C:U2-type spliceosomal complex"/>
    <property type="evidence" value="ECO:0007669"/>
    <property type="project" value="TreeGrafter"/>
</dbReference>
<dbReference type="PANTHER" id="PTHR12930:SF0">
    <property type="entry name" value="RING FINGER PROTEIN 113B"/>
    <property type="match status" value="1"/>
</dbReference>
<dbReference type="AlphaFoldDB" id="A0A9N9FL45"/>
<dbReference type="EMBL" id="CAJVPQ010001244">
    <property type="protein sequence ID" value="CAG8540665.1"/>
    <property type="molecule type" value="Genomic_DNA"/>
</dbReference>
<dbReference type="GO" id="GO:0006397">
    <property type="term" value="P:mRNA processing"/>
    <property type="evidence" value="ECO:0007669"/>
    <property type="project" value="UniProtKB-KW"/>
</dbReference>
<keyword evidence="6" id="KW-0539">Nucleus</keyword>
<comment type="caution">
    <text evidence="9">The sequence shown here is derived from an EMBL/GenBank/DDBJ whole genome shotgun (WGS) entry which is preliminary data.</text>
</comment>
<dbReference type="GO" id="GO:0034247">
    <property type="term" value="P:snoRNA splicing"/>
    <property type="evidence" value="ECO:0007669"/>
    <property type="project" value="TreeGrafter"/>
</dbReference>
<dbReference type="PROSITE" id="PS50103">
    <property type="entry name" value="ZF_C3H1"/>
    <property type="match status" value="1"/>
</dbReference>
<dbReference type="GO" id="GO:0008270">
    <property type="term" value="F:zinc ion binding"/>
    <property type="evidence" value="ECO:0007669"/>
    <property type="project" value="UniProtKB-KW"/>
</dbReference>
<evidence type="ECO:0000256" key="4">
    <source>
        <dbReference type="ARBA" id="ARBA00022833"/>
    </source>
</evidence>
<evidence type="ECO:0000256" key="5">
    <source>
        <dbReference type="PROSITE-ProRule" id="PRU00723"/>
    </source>
</evidence>
<dbReference type="SUPFAM" id="SSF90229">
    <property type="entry name" value="CCCH zinc finger"/>
    <property type="match status" value="1"/>
</dbReference>
<keyword evidence="6" id="KW-0507">mRNA processing</keyword>
<dbReference type="Proteomes" id="UP000789570">
    <property type="component" value="Unassembled WGS sequence"/>
</dbReference>
<comment type="subunit">
    <text evidence="6">Associated with the spliceosome.</text>
</comment>
<keyword evidence="6" id="KW-0238">DNA-binding</keyword>
<feature type="domain" description="C3H1-type" evidence="8">
    <location>
        <begin position="166"/>
        <end position="194"/>
    </location>
</feature>
<evidence type="ECO:0000256" key="3">
    <source>
        <dbReference type="ARBA" id="ARBA00022771"/>
    </source>
</evidence>
<comment type="function">
    <text evidence="6">Involved in pre-mRNA splicing.</text>
</comment>
<evidence type="ECO:0000256" key="1">
    <source>
        <dbReference type="ARBA" id="ARBA00009161"/>
    </source>
</evidence>
<protein>
    <recommendedName>
        <fullName evidence="6">Pre-mRNA-splicing factor CWC24</fullName>
    </recommendedName>
</protein>
<keyword evidence="6" id="KW-0747">Spliceosome</keyword>
<keyword evidence="3 5" id="KW-0863">Zinc-finger</keyword>
<name>A0A9N9FL45_9GLOM</name>
<dbReference type="GO" id="GO:0003677">
    <property type="term" value="F:DNA binding"/>
    <property type="evidence" value="ECO:0007669"/>
    <property type="project" value="UniProtKB-UniRule"/>
</dbReference>
<keyword evidence="10" id="KW-1185">Reference proteome</keyword>
<comment type="subcellular location">
    <subcellularLocation>
        <location evidence="6">Nucleus</location>
    </subcellularLocation>
</comment>
<dbReference type="Gene3D" id="4.10.1000.10">
    <property type="entry name" value="Zinc finger, CCCH-type"/>
    <property type="match status" value="1"/>
</dbReference>
<feature type="region of interest" description="Disordered" evidence="7">
    <location>
        <begin position="19"/>
        <end position="53"/>
    </location>
</feature>
<evidence type="ECO:0000259" key="8">
    <source>
        <dbReference type="PROSITE" id="PS50103"/>
    </source>
</evidence>
<dbReference type="PANTHER" id="PTHR12930">
    <property type="entry name" value="ZINC FINGER PROTEIN 183"/>
    <property type="match status" value="1"/>
</dbReference>
<dbReference type="Pfam" id="PF00642">
    <property type="entry name" value="zf-CCCH"/>
    <property type="match status" value="1"/>
</dbReference>
<sequence length="251" mass="28334">MSDDHINVPFFKKKTRLNVNLRKRKKSPSPGVNVGEEDNSSAVVTKERKLDTSHPFVQASKKGRRVTREEISDMYIANKSAVTSASEDIATRTAEWDTEIDRDAQALLEKKLAAEEALDDNLYKGANAYKSYIKKRDTAAGSAASSKIKAGPIRAPSNIRVTSRFDYQPDICKDYKETGYCGYGDSCKFLHDRGDYKSGWQLEREWEEMNGKLKKDPNAFLVGNSDEESEEELPFACIICRQNFKDPIVTQ</sequence>
<keyword evidence="6" id="KW-0508">mRNA splicing</keyword>
<proteinExistence type="inferred from homology"/>
<dbReference type="InterPro" id="IPR000571">
    <property type="entry name" value="Znf_CCCH"/>
</dbReference>
<evidence type="ECO:0000256" key="2">
    <source>
        <dbReference type="ARBA" id="ARBA00022723"/>
    </source>
</evidence>
<dbReference type="InterPro" id="IPR039971">
    <property type="entry name" value="CWC24-like"/>
</dbReference>
<feature type="zinc finger region" description="C3H1-type" evidence="5">
    <location>
        <begin position="166"/>
        <end position="194"/>
    </location>
</feature>
<organism evidence="9 10">
    <name type="scientific">Funneliformis caledonium</name>
    <dbReference type="NCBI Taxonomy" id="1117310"/>
    <lineage>
        <taxon>Eukaryota</taxon>
        <taxon>Fungi</taxon>
        <taxon>Fungi incertae sedis</taxon>
        <taxon>Mucoromycota</taxon>
        <taxon>Glomeromycotina</taxon>
        <taxon>Glomeromycetes</taxon>
        <taxon>Glomerales</taxon>
        <taxon>Glomeraceae</taxon>
        <taxon>Funneliformis</taxon>
    </lineage>
</organism>
<accession>A0A9N9FL45</accession>
<comment type="similarity">
    <text evidence="1 6">Belongs to the CWC24 family.</text>
</comment>
<dbReference type="InterPro" id="IPR036855">
    <property type="entry name" value="Znf_CCCH_sf"/>
</dbReference>
<dbReference type="SMART" id="SM00356">
    <property type="entry name" value="ZnF_C3H1"/>
    <property type="match status" value="1"/>
</dbReference>
<gene>
    <name evidence="9" type="ORF">FCALED_LOCUS5623</name>
</gene>
<dbReference type="FunFam" id="4.10.1000.10:FF:000014">
    <property type="entry name" value="Zinc finger CCCH domain-containing protein 1"/>
    <property type="match status" value="1"/>
</dbReference>